<dbReference type="STRING" id="2010991.A0A3M2S6L6"/>
<gene>
    <name evidence="5" type="ORF">CDV36_007136</name>
</gene>
<dbReference type="SUPFAM" id="SSF46988">
    <property type="entry name" value="Tubulin chaperone cofactor A"/>
    <property type="match status" value="1"/>
</dbReference>
<comment type="subcellular location">
    <subcellularLocation>
        <location evidence="3">Cytoplasm</location>
        <location evidence="3">Cytoskeleton</location>
    </subcellularLocation>
</comment>
<comment type="similarity">
    <text evidence="1 3">Belongs to the TBCA family.</text>
</comment>
<evidence type="ECO:0000256" key="2">
    <source>
        <dbReference type="ARBA" id="ARBA00023186"/>
    </source>
</evidence>
<dbReference type="PANTHER" id="PTHR21500">
    <property type="entry name" value="TUBULIN-SPECIFIC CHAPERONE A"/>
    <property type="match status" value="1"/>
</dbReference>
<reference evidence="5 6" key="1">
    <citation type="submission" date="2017-06" db="EMBL/GenBank/DDBJ databases">
        <title>Comparative genomic analysis of Ambrosia Fusariam Clade fungi.</title>
        <authorList>
            <person name="Stajich J.E."/>
            <person name="Carrillo J."/>
            <person name="Kijimoto T."/>
            <person name="Eskalen A."/>
            <person name="O'Donnell K."/>
            <person name="Kasson M."/>
        </authorList>
    </citation>
    <scope>NUCLEOTIDE SEQUENCE [LARGE SCALE GENOMIC DNA]</scope>
    <source>
        <strain evidence="5">UCR3666</strain>
    </source>
</reference>
<dbReference type="OrthoDB" id="296187at2759"/>
<dbReference type="Gene3D" id="1.20.58.90">
    <property type="match status" value="1"/>
</dbReference>
<proteinExistence type="inferred from homology"/>
<keyword evidence="2 3" id="KW-0143">Chaperone</keyword>
<evidence type="ECO:0000313" key="5">
    <source>
        <dbReference type="EMBL" id="RMJ13207.1"/>
    </source>
</evidence>
<evidence type="ECO:0000256" key="3">
    <source>
        <dbReference type="RuleBase" id="RU364030"/>
    </source>
</evidence>
<dbReference type="PANTHER" id="PTHR21500:SF0">
    <property type="entry name" value="TUBULIN-SPECIFIC CHAPERONE A"/>
    <property type="match status" value="1"/>
</dbReference>
<dbReference type="Proteomes" id="UP000277212">
    <property type="component" value="Unassembled WGS sequence"/>
</dbReference>
<evidence type="ECO:0000313" key="6">
    <source>
        <dbReference type="Proteomes" id="UP000277212"/>
    </source>
</evidence>
<evidence type="ECO:0000256" key="1">
    <source>
        <dbReference type="ARBA" id="ARBA00006806"/>
    </source>
</evidence>
<dbReference type="GO" id="GO:0007023">
    <property type="term" value="P:post-chaperonin tubulin folding pathway"/>
    <property type="evidence" value="ECO:0007669"/>
    <property type="project" value="UniProtKB-UniRule"/>
</dbReference>
<keyword evidence="3" id="KW-0963">Cytoplasm</keyword>
<dbReference type="EMBL" id="NKUJ01000114">
    <property type="protein sequence ID" value="RMJ13207.1"/>
    <property type="molecule type" value="Genomic_DNA"/>
</dbReference>
<protein>
    <recommendedName>
        <fullName evidence="3">Tubulin-specific chaperone A</fullName>
    </recommendedName>
</protein>
<dbReference type="GO" id="GO:0007021">
    <property type="term" value="P:tubulin complex assembly"/>
    <property type="evidence" value="ECO:0007669"/>
    <property type="project" value="UniProtKB-UniRule"/>
</dbReference>
<dbReference type="InterPro" id="IPR004226">
    <property type="entry name" value="TBCA"/>
</dbReference>
<dbReference type="GO" id="GO:0048487">
    <property type="term" value="F:beta-tubulin binding"/>
    <property type="evidence" value="ECO:0007669"/>
    <property type="project" value="InterPro"/>
</dbReference>
<comment type="subunit">
    <text evidence="3">Supercomplex made of cofactors A to E. Cofactors A and D function by capturing and stabilizing tubulin in a quasi-native conformation. Cofactor E binds to the cofactor D-tubulin complex; interaction with cofactor C then causes the release of tubulin polypeptides that are committed to the native state.</text>
</comment>
<keyword evidence="4" id="KW-0175">Coiled coil</keyword>
<feature type="coiled-coil region" evidence="4">
    <location>
        <begin position="21"/>
        <end position="48"/>
    </location>
</feature>
<organism evidence="5 6">
    <name type="scientific">Fusarium kuroshium</name>
    <dbReference type="NCBI Taxonomy" id="2010991"/>
    <lineage>
        <taxon>Eukaryota</taxon>
        <taxon>Fungi</taxon>
        <taxon>Dikarya</taxon>
        <taxon>Ascomycota</taxon>
        <taxon>Pezizomycotina</taxon>
        <taxon>Sordariomycetes</taxon>
        <taxon>Hypocreomycetidae</taxon>
        <taxon>Hypocreales</taxon>
        <taxon>Nectriaceae</taxon>
        <taxon>Fusarium</taxon>
        <taxon>Fusarium solani species complex</taxon>
    </lineage>
</organism>
<comment type="caution">
    <text evidence="5">The sequence shown here is derived from an EMBL/GenBank/DDBJ whole genome shotgun (WGS) entry which is preliminary data.</text>
</comment>
<dbReference type="AlphaFoldDB" id="A0A3M2S6L6"/>
<name>A0A3M2S6L6_9HYPO</name>
<keyword evidence="3" id="KW-0493">Microtubule</keyword>
<keyword evidence="6" id="KW-1185">Reference proteome</keyword>
<dbReference type="GO" id="GO:0005829">
    <property type="term" value="C:cytosol"/>
    <property type="evidence" value="ECO:0007669"/>
    <property type="project" value="TreeGrafter"/>
</dbReference>
<sequence>MAPPTPLAIATSSVNRLLKEEASYHKEVEQEEASIKALKEKIESGQGDEDGNGTYMLKQQQTALEQTKAVFEPLRKKIVAAVQKLEEQITVSEQTGGQDEQVQLAKETLEKAKAAQNGA</sequence>
<accession>A0A3M2S6L6</accession>
<dbReference type="GO" id="GO:0005874">
    <property type="term" value="C:microtubule"/>
    <property type="evidence" value="ECO:0007669"/>
    <property type="project" value="UniProtKB-KW"/>
</dbReference>
<dbReference type="InterPro" id="IPR036126">
    <property type="entry name" value="TBCA_sf"/>
</dbReference>
<dbReference type="Pfam" id="PF02970">
    <property type="entry name" value="TBCA"/>
    <property type="match status" value="1"/>
</dbReference>
<evidence type="ECO:0000256" key="4">
    <source>
        <dbReference type="SAM" id="Coils"/>
    </source>
</evidence>
<keyword evidence="3" id="KW-0206">Cytoskeleton</keyword>